<keyword evidence="3" id="KW-1185">Reference proteome</keyword>
<proteinExistence type="predicted"/>
<sequence>MYLCFSLSLFVSDNGFTENGGVNLIFFLFFISILPKQTYSFIPWCFNYSFAIHPLCIHTYIHTHTYIFIYNTSILYHPPQTPSHFFTHTNSPFLSLSLTHLHRIILHKSLFSICGFD</sequence>
<organism evidence="2 3">
    <name type="scientific">Tagetes erecta</name>
    <name type="common">African marigold</name>
    <dbReference type="NCBI Taxonomy" id="13708"/>
    <lineage>
        <taxon>Eukaryota</taxon>
        <taxon>Viridiplantae</taxon>
        <taxon>Streptophyta</taxon>
        <taxon>Embryophyta</taxon>
        <taxon>Tracheophyta</taxon>
        <taxon>Spermatophyta</taxon>
        <taxon>Magnoliopsida</taxon>
        <taxon>eudicotyledons</taxon>
        <taxon>Gunneridae</taxon>
        <taxon>Pentapetalae</taxon>
        <taxon>asterids</taxon>
        <taxon>campanulids</taxon>
        <taxon>Asterales</taxon>
        <taxon>Asteraceae</taxon>
        <taxon>Asteroideae</taxon>
        <taxon>Heliantheae alliance</taxon>
        <taxon>Tageteae</taxon>
        <taxon>Tagetes</taxon>
    </lineage>
</organism>
<name>A0AAD8LD96_TARER</name>
<feature type="transmembrane region" description="Helical" evidence="1">
    <location>
        <begin position="16"/>
        <end position="34"/>
    </location>
</feature>
<dbReference type="AlphaFoldDB" id="A0AAD8LD96"/>
<gene>
    <name evidence="2" type="ORF">QVD17_02066</name>
</gene>
<protein>
    <submittedName>
        <fullName evidence="2">Uncharacterized protein</fullName>
    </submittedName>
</protein>
<evidence type="ECO:0000256" key="1">
    <source>
        <dbReference type="SAM" id="Phobius"/>
    </source>
</evidence>
<keyword evidence="1" id="KW-0812">Transmembrane</keyword>
<dbReference type="Proteomes" id="UP001229421">
    <property type="component" value="Unassembled WGS sequence"/>
</dbReference>
<accession>A0AAD8LD96</accession>
<evidence type="ECO:0000313" key="3">
    <source>
        <dbReference type="Proteomes" id="UP001229421"/>
    </source>
</evidence>
<keyword evidence="1" id="KW-1133">Transmembrane helix</keyword>
<dbReference type="EMBL" id="JAUHHV010000001">
    <property type="protein sequence ID" value="KAK1436287.1"/>
    <property type="molecule type" value="Genomic_DNA"/>
</dbReference>
<comment type="caution">
    <text evidence="2">The sequence shown here is derived from an EMBL/GenBank/DDBJ whole genome shotgun (WGS) entry which is preliminary data.</text>
</comment>
<evidence type="ECO:0000313" key="2">
    <source>
        <dbReference type="EMBL" id="KAK1436287.1"/>
    </source>
</evidence>
<reference evidence="2" key="1">
    <citation type="journal article" date="2023" name="bioRxiv">
        <title>Improved chromosome-level genome assembly for marigold (Tagetes erecta).</title>
        <authorList>
            <person name="Jiang F."/>
            <person name="Yuan L."/>
            <person name="Wang S."/>
            <person name="Wang H."/>
            <person name="Xu D."/>
            <person name="Wang A."/>
            <person name="Fan W."/>
        </authorList>
    </citation>
    <scope>NUCLEOTIDE SEQUENCE</scope>
    <source>
        <strain evidence="2">WSJ</strain>
        <tissue evidence="2">Leaf</tissue>
    </source>
</reference>
<keyword evidence="1" id="KW-0472">Membrane</keyword>